<feature type="binding site" evidence="7">
    <location>
        <begin position="162"/>
        <end position="165"/>
    </location>
    <ligand>
        <name>substrate</name>
    </ligand>
</feature>
<keyword evidence="6 7" id="KW-0546">Nucleotide metabolism</keyword>
<dbReference type="HAMAP" id="MF_01405">
    <property type="entry name" value="Non_canon_purine_NTPase"/>
    <property type="match status" value="1"/>
</dbReference>
<dbReference type="SUPFAM" id="SSF52972">
    <property type="entry name" value="ITPase-like"/>
    <property type="match status" value="1"/>
</dbReference>
<dbReference type="EMBL" id="JAQQDB010000027">
    <property type="protein sequence ID" value="MFM0520805.1"/>
    <property type="molecule type" value="Genomic_DNA"/>
</dbReference>
<dbReference type="PANTHER" id="PTHR11067">
    <property type="entry name" value="INOSINE TRIPHOSPHATE PYROPHOSPHATASE/HAM1 PROTEIN"/>
    <property type="match status" value="1"/>
</dbReference>
<dbReference type="Proteomes" id="UP001629462">
    <property type="component" value="Unassembled WGS sequence"/>
</dbReference>
<dbReference type="NCBIfam" id="TIGR00042">
    <property type="entry name" value="RdgB/HAM1 family non-canonical purine NTP pyrophosphatase"/>
    <property type="match status" value="1"/>
</dbReference>
<protein>
    <recommendedName>
        <fullName evidence="7">dITP/XTP pyrophosphatase</fullName>
        <ecNumber evidence="7">3.6.1.66</ecNumber>
    </recommendedName>
    <alternativeName>
        <fullName evidence="7">Non-canonical purine NTP pyrophosphatase</fullName>
    </alternativeName>
    <alternativeName>
        <fullName evidence="7">Non-standard purine NTP pyrophosphatase</fullName>
    </alternativeName>
    <alternativeName>
        <fullName evidence="7">Nucleoside-triphosphate diphosphatase</fullName>
    </alternativeName>
    <alternativeName>
        <fullName evidence="7">Nucleoside-triphosphate pyrophosphatase</fullName>
        <shortName evidence="7">NTPase</shortName>
    </alternativeName>
</protein>
<evidence type="ECO:0000256" key="6">
    <source>
        <dbReference type="ARBA" id="ARBA00023080"/>
    </source>
</evidence>
<comment type="subunit">
    <text evidence="7">Homodimer.</text>
</comment>
<dbReference type="PANTHER" id="PTHR11067:SF9">
    <property type="entry name" value="INOSINE TRIPHOSPHATE PYROPHOSPHATASE"/>
    <property type="match status" value="1"/>
</dbReference>
<keyword evidence="2 7" id="KW-0479">Metal-binding</keyword>
<comment type="similarity">
    <text evidence="1 7 8">Belongs to the HAM1 NTPase family.</text>
</comment>
<comment type="caution">
    <text evidence="9">The sequence shown here is derived from an EMBL/GenBank/DDBJ whole genome shotgun (WGS) entry which is preliminary data.</text>
</comment>
<evidence type="ECO:0000256" key="8">
    <source>
        <dbReference type="RuleBase" id="RU003781"/>
    </source>
</evidence>
<evidence type="ECO:0000256" key="5">
    <source>
        <dbReference type="ARBA" id="ARBA00022842"/>
    </source>
</evidence>
<comment type="catalytic activity">
    <reaction evidence="7">
        <text>ITP + H2O = IMP + diphosphate + H(+)</text>
        <dbReference type="Rhea" id="RHEA:29399"/>
        <dbReference type="ChEBI" id="CHEBI:15377"/>
        <dbReference type="ChEBI" id="CHEBI:15378"/>
        <dbReference type="ChEBI" id="CHEBI:33019"/>
        <dbReference type="ChEBI" id="CHEBI:58053"/>
        <dbReference type="ChEBI" id="CHEBI:61402"/>
        <dbReference type="EC" id="3.6.1.66"/>
    </reaction>
</comment>
<evidence type="ECO:0000256" key="1">
    <source>
        <dbReference type="ARBA" id="ARBA00008023"/>
    </source>
</evidence>
<feature type="binding site" evidence="7">
    <location>
        <position position="185"/>
    </location>
    <ligand>
        <name>substrate</name>
    </ligand>
</feature>
<keyword evidence="4 7" id="KW-0378">Hydrolase</keyword>
<keyword evidence="10" id="KW-1185">Reference proteome</keyword>
<evidence type="ECO:0000256" key="4">
    <source>
        <dbReference type="ARBA" id="ARBA00022801"/>
    </source>
</evidence>
<evidence type="ECO:0000256" key="2">
    <source>
        <dbReference type="ARBA" id="ARBA00022723"/>
    </source>
</evidence>
<feature type="binding site" evidence="7">
    <location>
        <begin position="190"/>
        <end position="191"/>
    </location>
    <ligand>
        <name>substrate</name>
    </ligand>
</feature>
<feature type="binding site" evidence="7">
    <location>
        <position position="77"/>
    </location>
    <ligand>
        <name>substrate</name>
    </ligand>
</feature>
<dbReference type="Gene3D" id="3.90.950.10">
    <property type="match status" value="1"/>
</dbReference>
<keyword evidence="3 7" id="KW-0547">Nucleotide-binding</keyword>
<dbReference type="InterPro" id="IPR029001">
    <property type="entry name" value="ITPase-like_fam"/>
</dbReference>
<proteinExistence type="inferred from homology"/>
<feature type="binding site" evidence="7">
    <location>
        <begin position="15"/>
        <end position="20"/>
    </location>
    <ligand>
        <name>substrate</name>
    </ligand>
</feature>
<evidence type="ECO:0000313" key="9">
    <source>
        <dbReference type="EMBL" id="MFM0520805.1"/>
    </source>
</evidence>
<dbReference type="InterPro" id="IPR002637">
    <property type="entry name" value="RdgB/HAM1"/>
</dbReference>
<reference evidence="9 10" key="1">
    <citation type="journal article" date="2024" name="Chem. Sci.">
        <title>Discovery of megapolipeptins by genome mining of a Burkholderiales bacteria collection.</title>
        <authorList>
            <person name="Paulo B.S."/>
            <person name="Recchia M.J.J."/>
            <person name="Lee S."/>
            <person name="Fergusson C.H."/>
            <person name="Romanowski S.B."/>
            <person name="Hernandez A."/>
            <person name="Krull N."/>
            <person name="Liu D.Y."/>
            <person name="Cavanagh H."/>
            <person name="Bos A."/>
            <person name="Gray C.A."/>
            <person name="Murphy B.T."/>
            <person name="Linington R.G."/>
            <person name="Eustaquio A.S."/>
        </authorList>
    </citation>
    <scope>NUCLEOTIDE SEQUENCE [LARGE SCALE GENOMIC DNA]</scope>
    <source>
        <strain evidence="9 10">RL17-374-BIF-D</strain>
    </source>
</reference>
<comment type="catalytic activity">
    <reaction evidence="7">
        <text>dITP + H2O = dIMP + diphosphate + H(+)</text>
        <dbReference type="Rhea" id="RHEA:28342"/>
        <dbReference type="ChEBI" id="CHEBI:15377"/>
        <dbReference type="ChEBI" id="CHEBI:15378"/>
        <dbReference type="ChEBI" id="CHEBI:33019"/>
        <dbReference type="ChEBI" id="CHEBI:61194"/>
        <dbReference type="ChEBI" id="CHEBI:61382"/>
        <dbReference type="EC" id="3.6.1.66"/>
    </reaction>
</comment>
<gene>
    <name evidence="9" type="primary">rdgB</name>
    <name evidence="9" type="ORF">PQR08_25600</name>
</gene>
<dbReference type="RefSeq" id="WP_408162778.1">
    <property type="nucleotide sequence ID" value="NZ_JAQQDB010000027.1"/>
</dbReference>
<evidence type="ECO:0000313" key="10">
    <source>
        <dbReference type="Proteomes" id="UP001629462"/>
    </source>
</evidence>
<dbReference type="Pfam" id="PF01725">
    <property type="entry name" value="Ham1p_like"/>
    <property type="match status" value="1"/>
</dbReference>
<keyword evidence="5 7" id="KW-0460">Magnesium</keyword>
<feature type="binding site" evidence="7">
    <location>
        <position position="76"/>
    </location>
    <ligand>
        <name>Mg(2+)</name>
        <dbReference type="ChEBI" id="CHEBI:18420"/>
    </ligand>
</feature>
<dbReference type="EC" id="3.6.1.66" evidence="7"/>
<comment type="function">
    <text evidence="7">Pyrophosphatase that catalyzes the hydrolysis of nucleoside triphosphates to their monophosphate derivatives, with a high preference for the non-canonical purine nucleotides XTP (xanthosine triphosphate), dITP (deoxyinosine triphosphate) and ITP. Seems to function as a house-cleaning enzyme that removes non-canonical purine nucleotides from the nucleotide pool, thus preventing their incorporation into DNA/RNA and avoiding chromosomal lesions.</text>
</comment>
<comment type="cofactor">
    <cofactor evidence="7">
        <name>Mg(2+)</name>
        <dbReference type="ChEBI" id="CHEBI:18420"/>
    </cofactor>
    <text evidence="7">Binds 1 Mg(2+) ion per subunit.</text>
</comment>
<feature type="active site" description="Proton acceptor" evidence="7">
    <location>
        <position position="76"/>
    </location>
</feature>
<sequence>MVSDALGLGRVVLASNNAGKLREFASLLDAAGIELIAQGELGVPEAPEPHATFVENALAKARHASTLTGLPALADDSGLCVRALNGAPGVYSARYASMNGGEKSDAANNARLVADLAGTTDRRAYYFCVLVLVRHADDPEPLIAEGRWHGEVIDVPRGANGFGYDPYFFLPTLNASAAELDPARKNALSHRALALRDLLQRLKELA</sequence>
<comment type="caution">
    <text evidence="7">Lacks conserved residue(s) required for the propagation of feature annotation.</text>
</comment>
<evidence type="ECO:0000256" key="7">
    <source>
        <dbReference type="HAMAP-Rule" id="MF_01405"/>
    </source>
</evidence>
<comment type="catalytic activity">
    <reaction evidence="7">
        <text>XTP + H2O = XMP + diphosphate + H(+)</text>
        <dbReference type="Rhea" id="RHEA:28610"/>
        <dbReference type="ChEBI" id="CHEBI:15377"/>
        <dbReference type="ChEBI" id="CHEBI:15378"/>
        <dbReference type="ChEBI" id="CHEBI:33019"/>
        <dbReference type="ChEBI" id="CHEBI:57464"/>
        <dbReference type="ChEBI" id="CHEBI:61314"/>
        <dbReference type="EC" id="3.6.1.66"/>
    </reaction>
</comment>
<organism evidence="9 10">
    <name type="scientific">Caballeronia jiangsuensis</name>
    <dbReference type="NCBI Taxonomy" id="1458357"/>
    <lineage>
        <taxon>Bacteria</taxon>
        <taxon>Pseudomonadati</taxon>
        <taxon>Pseudomonadota</taxon>
        <taxon>Betaproteobacteria</taxon>
        <taxon>Burkholderiales</taxon>
        <taxon>Burkholderiaceae</taxon>
        <taxon>Caballeronia</taxon>
    </lineage>
</organism>
<dbReference type="CDD" id="cd00515">
    <property type="entry name" value="HAM1"/>
    <property type="match status" value="1"/>
</dbReference>
<name>A0ABW9CRI6_9BURK</name>
<accession>A0ABW9CRI6</accession>
<evidence type="ECO:0000256" key="3">
    <source>
        <dbReference type="ARBA" id="ARBA00022741"/>
    </source>
</evidence>
<dbReference type="InterPro" id="IPR020922">
    <property type="entry name" value="dITP/XTP_pyrophosphatase"/>
</dbReference>